<keyword evidence="2" id="KW-0645">Protease</keyword>
<dbReference type="Pfam" id="PF00326">
    <property type="entry name" value="Peptidase_S9"/>
    <property type="match status" value="1"/>
</dbReference>
<dbReference type="Proteomes" id="UP000309676">
    <property type="component" value="Unassembled WGS sequence"/>
</dbReference>
<keyword evidence="2" id="KW-0031">Aminopeptidase</keyword>
<protein>
    <submittedName>
        <fullName evidence="2">Dipeptidyl aminopeptidase</fullName>
    </submittedName>
</protein>
<comment type="caution">
    <text evidence="2">The sequence shown here is derived from an EMBL/GenBank/DDBJ whole genome shotgun (WGS) entry which is preliminary data.</text>
</comment>
<dbReference type="AlphaFoldDB" id="A0A5R9G471"/>
<evidence type="ECO:0000313" key="3">
    <source>
        <dbReference type="Proteomes" id="UP000309676"/>
    </source>
</evidence>
<keyword evidence="3" id="KW-1185">Reference proteome</keyword>
<keyword evidence="2" id="KW-0378">Hydrolase</keyword>
<dbReference type="GO" id="GO:0008236">
    <property type="term" value="F:serine-type peptidase activity"/>
    <property type="evidence" value="ECO:0007669"/>
    <property type="project" value="InterPro"/>
</dbReference>
<name>A0A5R9G471_9BACL</name>
<reference evidence="2 3" key="1">
    <citation type="submission" date="2019-05" db="EMBL/GenBank/DDBJ databases">
        <authorList>
            <person name="Narsing Rao M.P."/>
            <person name="Li W.J."/>
        </authorList>
    </citation>
    <scope>NUCLEOTIDE SEQUENCE [LARGE SCALE GENOMIC DNA]</scope>
    <source>
        <strain evidence="2 3">SYSU_K30003</strain>
    </source>
</reference>
<feature type="domain" description="Peptidase S9 prolyl oligopeptidase catalytic" evidence="1">
    <location>
        <begin position="173"/>
        <end position="290"/>
    </location>
</feature>
<dbReference type="PANTHER" id="PTHR22946:SF0">
    <property type="entry name" value="DIENELACTONE HYDROLASE DOMAIN-CONTAINING PROTEIN"/>
    <property type="match status" value="1"/>
</dbReference>
<dbReference type="InterPro" id="IPR029058">
    <property type="entry name" value="AB_hydrolase_fold"/>
</dbReference>
<dbReference type="Gene3D" id="3.40.50.1820">
    <property type="entry name" value="alpha/beta hydrolase"/>
    <property type="match status" value="1"/>
</dbReference>
<evidence type="ECO:0000313" key="2">
    <source>
        <dbReference type="EMBL" id="TLS48298.1"/>
    </source>
</evidence>
<sequence length="348" mass="39206">MAYVLSQLHRTGLPPLLQDAETEEEWGRKRDGIRRTWLEYIGELPNRAPVRMATLAKCLQPDHTRLQVVYDTVYGDQVTAYLLLPDERTFPRPEGGYPAMLALHPTHELGKDDIATPAGRKNRMYALELVRLGYVVLVPDALTAGERVYPGHPAFHSGPFYERHPEWSTVAKNATDHMQGLDVLCSLDFVDANAIGAIGHSFGGYNAYFLAGLDDRVKAVVSSCGFSPFAGDPHPDHWGYRDYPYTHIPKISADLAEDRVPFDFHEIAALCAPTPFFNYAGQADAIFPHWKSVAEGMFELSKLYRRLGYENRFRSYVGAGAHDFPEEIRGLAYAFLDRWVKGYRGEPK</sequence>
<dbReference type="OrthoDB" id="3668964at2"/>
<organism evidence="2 3">
    <name type="scientific">Paenibacillus antri</name>
    <dbReference type="NCBI Taxonomy" id="2582848"/>
    <lineage>
        <taxon>Bacteria</taxon>
        <taxon>Bacillati</taxon>
        <taxon>Bacillota</taxon>
        <taxon>Bacilli</taxon>
        <taxon>Bacillales</taxon>
        <taxon>Paenibacillaceae</taxon>
        <taxon>Paenibacillus</taxon>
    </lineage>
</organism>
<dbReference type="GO" id="GO:0004177">
    <property type="term" value="F:aminopeptidase activity"/>
    <property type="evidence" value="ECO:0007669"/>
    <property type="project" value="UniProtKB-KW"/>
</dbReference>
<proteinExistence type="predicted"/>
<dbReference type="PANTHER" id="PTHR22946">
    <property type="entry name" value="DIENELACTONE HYDROLASE DOMAIN-CONTAINING PROTEIN-RELATED"/>
    <property type="match status" value="1"/>
</dbReference>
<dbReference type="RefSeq" id="WP_138198290.1">
    <property type="nucleotide sequence ID" value="NZ_VCIW01000041.1"/>
</dbReference>
<dbReference type="InterPro" id="IPR050261">
    <property type="entry name" value="FrsA_esterase"/>
</dbReference>
<dbReference type="EMBL" id="VCIW01000041">
    <property type="protein sequence ID" value="TLS48298.1"/>
    <property type="molecule type" value="Genomic_DNA"/>
</dbReference>
<dbReference type="InterPro" id="IPR001375">
    <property type="entry name" value="Peptidase_S9_cat"/>
</dbReference>
<accession>A0A5R9G471</accession>
<dbReference type="GO" id="GO:0006508">
    <property type="term" value="P:proteolysis"/>
    <property type="evidence" value="ECO:0007669"/>
    <property type="project" value="InterPro"/>
</dbReference>
<dbReference type="SUPFAM" id="SSF53474">
    <property type="entry name" value="alpha/beta-Hydrolases"/>
    <property type="match status" value="1"/>
</dbReference>
<evidence type="ECO:0000259" key="1">
    <source>
        <dbReference type="Pfam" id="PF00326"/>
    </source>
</evidence>
<gene>
    <name evidence="2" type="ORF">FE782_31390</name>
</gene>